<reference evidence="1 2" key="1">
    <citation type="journal article" date="2013" name="Genome Announc.">
        <title>Draft Genome Sequence of Helicobacter fennelliae Strain MRY12-0050, Isolated from a Bacteremia Patient.</title>
        <authorList>
            <person name="Rimbara E."/>
            <person name="Matsui M."/>
            <person name="Mori S."/>
            <person name="Suzuki S."/>
            <person name="Suzuki M."/>
            <person name="Kim H."/>
            <person name="Sekizuka T."/>
            <person name="Kuroda M."/>
            <person name="Shibayama K."/>
        </authorList>
    </citation>
    <scope>NUCLEOTIDE SEQUENCE [LARGE SCALE GENOMIC DNA]</scope>
    <source>
        <strain evidence="1 2">MRY12-0050</strain>
    </source>
</reference>
<proteinExistence type="predicted"/>
<comment type="caution">
    <text evidence="1">The sequence shown here is derived from an EMBL/GenBank/DDBJ whole genome shotgun (WGS) entry which is preliminary data.</text>
</comment>
<dbReference type="EMBL" id="BASD01000004">
    <property type="protein sequence ID" value="GAD18263.1"/>
    <property type="molecule type" value="Genomic_DNA"/>
</dbReference>
<evidence type="ECO:0000313" key="1">
    <source>
        <dbReference type="EMBL" id="GAD18263.1"/>
    </source>
</evidence>
<dbReference type="Proteomes" id="UP000018143">
    <property type="component" value="Unassembled WGS sequence"/>
</dbReference>
<evidence type="ECO:0000313" key="2">
    <source>
        <dbReference type="Proteomes" id="UP000018143"/>
    </source>
</evidence>
<dbReference type="STRING" id="1325130.HFN_1861"/>
<sequence length="41" mass="4732">MKKLALRLRLNNPKLESIKLESTQNVAQMHCLCLGLYLALY</sequence>
<keyword evidence="2" id="KW-1185">Reference proteome</keyword>
<name>T1DUW6_9HELI</name>
<organism evidence="1 2">
    <name type="scientific">Helicobacter fennelliae MRY12-0050</name>
    <dbReference type="NCBI Taxonomy" id="1325130"/>
    <lineage>
        <taxon>Bacteria</taxon>
        <taxon>Pseudomonadati</taxon>
        <taxon>Campylobacterota</taxon>
        <taxon>Epsilonproteobacteria</taxon>
        <taxon>Campylobacterales</taxon>
        <taxon>Helicobacteraceae</taxon>
        <taxon>Helicobacter</taxon>
    </lineage>
</organism>
<accession>T1DUW6</accession>
<dbReference type="AlphaFoldDB" id="T1DUW6"/>
<gene>
    <name evidence="1" type="ORF">HFN_1861</name>
</gene>
<protein>
    <submittedName>
        <fullName evidence="1">Uncharacterized protein</fullName>
    </submittedName>
</protein>